<accession>A0A8S2XXZ2</accession>
<gene>
    <name evidence="1" type="ORF">SMN809_LOCUS35662</name>
</gene>
<comment type="caution">
    <text evidence="1">The sequence shown here is derived from an EMBL/GenBank/DDBJ whole genome shotgun (WGS) entry which is preliminary data.</text>
</comment>
<dbReference type="AlphaFoldDB" id="A0A8S2XXZ2"/>
<organism evidence="1 2">
    <name type="scientific">Rotaria magnacalcarata</name>
    <dbReference type="NCBI Taxonomy" id="392030"/>
    <lineage>
        <taxon>Eukaryota</taxon>
        <taxon>Metazoa</taxon>
        <taxon>Spiralia</taxon>
        <taxon>Gnathifera</taxon>
        <taxon>Rotifera</taxon>
        <taxon>Eurotatoria</taxon>
        <taxon>Bdelloidea</taxon>
        <taxon>Philodinida</taxon>
        <taxon>Philodinidae</taxon>
        <taxon>Rotaria</taxon>
    </lineage>
</organism>
<name>A0A8S2XXZ2_9BILA</name>
<evidence type="ECO:0000313" key="1">
    <source>
        <dbReference type="EMBL" id="CAF4517567.1"/>
    </source>
</evidence>
<evidence type="ECO:0000313" key="2">
    <source>
        <dbReference type="Proteomes" id="UP000676336"/>
    </source>
</evidence>
<reference evidence="1" key="1">
    <citation type="submission" date="2021-02" db="EMBL/GenBank/DDBJ databases">
        <authorList>
            <person name="Nowell W R."/>
        </authorList>
    </citation>
    <scope>NUCLEOTIDE SEQUENCE</scope>
</reference>
<dbReference type="EMBL" id="CAJOBI010085624">
    <property type="protein sequence ID" value="CAF4517567.1"/>
    <property type="molecule type" value="Genomic_DNA"/>
</dbReference>
<dbReference type="Proteomes" id="UP000676336">
    <property type="component" value="Unassembled WGS sequence"/>
</dbReference>
<protein>
    <submittedName>
        <fullName evidence="1">Uncharacterized protein</fullName>
    </submittedName>
</protein>
<sequence length="65" mass="7648">MLEQKKLIRSLRYEILHLQKRLTKAEAEGIMEPSIMFTRLDAERNEQALQHAVHKGKVPEETYTV</sequence>
<feature type="non-terminal residue" evidence="1">
    <location>
        <position position="65"/>
    </location>
</feature>
<proteinExistence type="predicted"/>